<dbReference type="Proteomes" id="UP000037510">
    <property type="component" value="Unassembled WGS sequence"/>
</dbReference>
<dbReference type="Pfam" id="PF21010">
    <property type="entry name" value="HA2_C"/>
    <property type="match status" value="1"/>
</dbReference>
<dbReference type="GO" id="GO:0000462">
    <property type="term" value="P:maturation of SSU-rRNA from tricistronic rRNA transcript (SSU-rRNA, 5.8S rRNA, LSU-rRNA)"/>
    <property type="evidence" value="ECO:0007669"/>
    <property type="project" value="TreeGrafter"/>
</dbReference>
<dbReference type="SMART" id="SM00847">
    <property type="entry name" value="HA2"/>
    <property type="match status" value="1"/>
</dbReference>
<dbReference type="GO" id="GO:0003723">
    <property type="term" value="F:RNA binding"/>
    <property type="evidence" value="ECO:0007669"/>
    <property type="project" value="TreeGrafter"/>
</dbReference>
<keyword evidence="2 5" id="KW-0378">Hydrolase</keyword>
<dbReference type="PROSITE" id="PS51194">
    <property type="entry name" value="HELICASE_CTER"/>
    <property type="match status" value="1"/>
</dbReference>
<evidence type="ECO:0000256" key="4">
    <source>
        <dbReference type="ARBA" id="ARBA00022840"/>
    </source>
</evidence>
<dbReference type="SMART" id="SM00490">
    <property type="entry name" value="HELICc"/>
    <property type="match status" value="1"/>
</dbReference>
<gene>
    <name evidence="7" type="ORF">OBRU01_12368</name>
</gene>
<keyword evidence="3" id="KW-0347">Helicase</keyword>
<dbReference type="InterPro" id="IPR001650">
    <property type="entry name" value="Helicase_C-like"/>
</dbReference>
<dbReference type="SUPFAM" id="SSF52540">
    <property type="entry name" value="P-loop containing nucleoside triphosphate hydrolases"/>
    <property type="match status" value="1"/>
</dbReference>
<name>A0A0L7L9G1_OPEBR</name>
<dbReference type="CDD" id="cd18791">
    <property type="entry name" value="SF2_C_RHA"/>
    <property type="match status" value="1"/>
</dbReference>
<dbReference type="GO" id="GO:0009166">
    <property type="term" value="P:nucleotide catabolic process"/>
    <property type="evidence" value="ECO:0007669"/>
    <property type="project" value="InterPro"/>
</dbReference>
<dbReference type="InterPro" id="IPR004843">
    <property type="entry name" value="Calcineurin-like_PHP"/>
</dbReference>
<dbReference type="GO" id="GO:0004386">
    <property type="term" value="F:helicase activity"/>
    <property type="evidence" value="ECO:0007669"/>
    <property type="project" value="UniProtKB-KW"/>
</dbReference>
<evidence type="ECO:0000259" key="6">
    <source>
        <dbReference type="PROSITE" id="PS51194"/>
    </source>
</evidence>
<comment type="similarity">
    <text evidence="5">Belongs to the 5'-nucleotidase family.</text>
</comment>
<dbReference type="EMBL" id="JTDY01002137">
    <property type="protein sequence ID" value="KOB72025.1"/>
    <property type="molecule type" value="Genomic_DNA"/>
</dbReference>
<proteinExistence type="inferred from homology"/>
<dbReference type="Pfam" id="PF00149">
    <property type="entry name" value="Metallophos"/>
    <property type="match status" value="1"/>
</dbReference>
<evidence type="ECO:0000256" key="2">
    <source>
        <dbReference type="ARBA" id="ARBA00022801"/>
    </source>
</evidence>
<dbReference type="PANTHER" id="PTHR18934">
    <property type="entry name" value="ATP-DEPENDENT RNA HELICASE"/>
    <property type="match status" value="1"/>
</dbReference>
<feature type="domain" description="Helicase C-terminal" evidence="6">
    <location>
        <begin position="2"/>
        <end position="243"/>
    </location>
</feature>
<feature type="non-terminal residue" evidence="7">
    <location>
        <position position="590"/>
    </location>
</feature>
<keyword evidence="4" id="KW-0067">ATP-binding</keyword>
<evidence type="ECO:0000313" key="7">
    <source>
        <dbReference type="EMBL" id="KOB72025.1"/>
    </source>
</evidence>
<sequence length="590" mass="65491">DYLKEAYKKTVKIHTRLPEGGILIFVTGQQEVNYLVRKLRASFPYRKDIDYSKQITKRHTVEREMKRARKARRKAKLKSKELPKINLDDYDMPEDDACRQPLWVLPLYSMLSSAKQAKVFASPPVGARLCVVSTDVAETSLTLPAIKYIVDTGKKKMKVYDHVTGASAWRVVWTSQASAGQRAGRAGRVGAGHAYRLYSSAVFQHECPDHYPPDLCRRPVDDLLLTMKCMGIDKLRLAEKRLEVLGILEPPFNRDRRRDDEEAVSAFPLLPRYGKMLALSHQQNLLPYTIALVSALTVPEVMSGKPDSWPATGHTLLLGDPGVLLRAVGAAEFAHLTSEINLSVSGADATIDPEMAPPDDKQARLLRQLILSGLADQVARKVQLDEVKEGTYHHQFEETSLANSICQTDNNLCLGGFPRLYHLVQQLLIEKPDAILLNAGDNFQGTYCKLKAPVLVANMDTSEEPSLQGKYQPSLVVERKGRKIGIIGLITEDNKVKFTDPGDATKREALALKGKGADIIIVLSHCGLDVDRQLARDYSQYIDVIVGGHTHSLLWNGEVPTGEPVEGPYPVVHEGDAIFLDRAIPEGNIV</sequence>
<dbReference type="InterPro" id="IPR029052">
    <property type="entry name" value="Metallo-depent_PP-like"/>
</dbReference>
<dbReference type="PANTHER" id="PTHR18934:SF99">
    <property type="entry name" value="ATP-DEPENDENT RNA HELICASE DHX37-RELATED"/>
    <property type="match status" value="1"/>
</dbReference>
<dbReference type="GO" id="GO:0005524">
    <property type="term" value="F:ATP binding"/>
    <property type="evidence" value="ECO:0007669"/>
    <property type="project" value="UniProtKB-KW"/>
</dbReference>
<dbReference type="Gene3D" id="3.40.50.300">
    <property type="entry name" value="P-loop containing nucleotide triphosphate hydrolases"/>
    <property type="match status" value="1"/>
</dbReference>
<dbReference type="GO" id="GO:0016787">
    <property type="term" value="F:hydrolase activity"/>
    <property type="evidence" value="ECO:0007669"/>
    <property type="project" value="UniProtKB-KW"/>
</dbReference>
<protein>
    <recommendedName>
        <fullName evidence="6">Helicase C-terminal domain-containing protein</fullName>
    </recommendedName>
</protein>
<dbReference type="Gene3D" id="1.20.120.1080">
    <property type="match status" value="1"/>
</dbReference>
<dbReference type="InterPro" id="IPR007502">
    <property type="entry name" value="Helicase-assoc_dom"/>
</dbReference>
<feature type="non-terminal residue" evidence="7">
    <location>
        <position position="1"/>
    </location>
</feature>
<evidence type="ECO:0000313" key="8">
    <source>
        <dbReference type="Proteomes" id="UP000037510"/>
    </source>
</evidence>
<dbReference type="SUPFAM" id="SSF56300">
    <property type="entry name" value="Metallo-dependent phosphatases"/>
    <property type="match status" value="1"/>
</dbReference>
<dbReference type="GO" id="GO:0005730">
    <property type="term" value="C:nucleolus"/>
    <property type="evidence" value="ECO:0007669"/>
    <property type="project" value="TreeGrafter"/>
</dbReference>
<dbReference type="Pfam" id="PF00271">
    <property type="entry name" value="Helicase_C"/>
    <property type="match status" value="1"/>
</dbReference>
<dbReference type="PRINTS" id="PR01607">
    <property type="entry name" value="APYRASEFAMLY"/>
</dbReference>
<dbReference type="AlphaFoldDB" id="A0A0L7L9G1"/>
<reference evidence="7 8" key="1">
    <citation type="journal article" date="2015" name="Genome Biol. Evol.">
        <title>The genome of winter moth (Operophtera brumata) provides a genomic perspective on sexual dimorphism and phenology.</title>
        <authorList>
            <person name="Derks M.F."/>
            <person name="Smit S."/>
            <person name="Salis L."/>
            <person name="Schijlen E."/>
            <person name="Bossers A."/>
            <person name="Mateman C."/>
            <person name="Pijl A.S."/>
            <person name="de Ridder D."/>
            <person name="Groenen M.A."/>
            <person name="Visser M.E."/>
            <person name="Megens H.J."/>
        </authorList>
    </citation>
    <scope>NUCLEOTIDE SEQUENCE [LARGE SCALE GENOMIC DNA]</scope>
    <source>
        <strain evidence="7">WM2013NL</strain>
        <tissue evidence="7">Head and thorax</tissue>
    </source>
</reference>
<keyword evidence="8" id="KW-1185">Reference proteome</keyword>
<comment type="caution">
    <text evidence="7">The sequence shown here is derived from an EMBL/GenBank/DDBJ whole genome shotgun (WGS) entry which is preliminary data.</text>
</comment>
<evidence type="ECO:0000256" key="5">
    <source>
        <dbReference type="RuleBase" id="RU362119"/>
    </source>
</evidence>
<organism evidence="7 8">
    <name type="scientific">Operophtera brumata</name>
    <name type="common">Winter moth</name>
    <name type="synonym">Phalaena brumata</name>
    <dbReference type="NCBI Taxonomy" id="104452"/>
    <lineage>
        <taxon>Eukaryota</taxon>
        <taxon>Metazoa</taxon>
        <taxon>Ecdysozoa</taxon>
        <taxon>Arthropoda</taxon>
        <taxon>Hexapoda</taxon>
        <taxon>Insecta</taxon>
        <taxon>Pterygota</taxon>
        <taxon>Neoptera</taxon>
        <taxon>Endopterygota</taxon>
        <taxon>Lepidoptera</taxon>
        <taxon>Glossata</taxon>
        <taxon>Ditrysia</taxon>
        <taxon>Geometroidea</taxon>
        <taxon>Geometridae</taxon>
        <taxon>Larentiinae</taxon>
        <taxon>Operophtera</taxon>
    </lineage>
</organism>
<evidence type="ECO:0000256" key="3">
    <source>
        <dbReference type="ARBA" id="ARBA00022806"/>
    </source>
</evidence>
<dbReference type="InterPro" id="IPR027417">
    <property type="entry name" value="P-loop_NTPase"/>
</dbReference>
<evidence type="ECO:0000256" key="1">
    <source>
        <dbReference type="ARBA" id="ARBA00022741"/>
    </source>
</evidence>
<accession>A0A0L7L9G1</accession>
<keyword evidence="1 5" id="KW-0547">Nucleotide-binding</keyword>
<dbReference type="InterPro" id="IPR006179">
    <property type="entry name" value="5_nucleotidase/apyrase"/>
</dbReference>
<dbReference type="STRING" id="104452.A0A0L7L9G1"/>
<dbReference type="Gene3D" id="3.60.21.10">
    <property type="match status" value="2"/>
</dbReference>